<keyword evidence="1" id="KW-1133">Transmembrane helix</keyword>
<dbReference type="Proteomes" id="UP000269396">
    <property type="component" value="Unassembled WGS sequence"/>
</dbReference>
<keyword evidence="1" id="KW-0472">Membrane</keyword>
<keyword evidence="3" id="KW-1185">Reference proteome</keyword>
<proteinExistence type="predicted"/>
<accession>A0A3P8K464</accession>
<protein>
    <submittedName>
        <fullName evidence="2">Uncharacterized protein</fullName>
    </submittedName>
</protein>
<sequence length="71" mass="7992">MSSSKAVVRRSVAQSLVITCQSSRVPLTLLRYLLHLILSKSNSGNSGSYHLFFVIIFINFVSFYNVKLPSR</sequence>
<evidence type="ECO:0000256" key="1">
    <source>
        <dbReference type="SAM" id="Phobius"/>
    </source>
</evidence>
<evidence type="ECO:0000313" key="2">
    <source>
        <dbReference type="EMBL" id="VDP76093.1"/>
    </source>
</evidence>
<organism evidence="2 3">
    <name type="scientific">Schistosoma mattheei</name>
    <dbReference type="NCBI Taxonomy" id="31246"/>
    <lineage>
        <taxon>Eukaryota</taxon>
        <taxon>Metazoa</taxon>
        <taxon>Spiralia</taxon>
        <taxon>Lophotrochozoa</taxon>
        <taxon>Platyhelminthes</taxon>
        <taxon>Trematoda</taxon>
        <taxon>Digenea</taxon>
        <taxon>Strigeidida</taxon>
        <taxon>Schistosomatoidea</taxon>
        <taxon>Schistosomatidae</taxon>
        <taxon>Schistosoma</taxon>
    </lineage>
</organism>
<keyword evidence="1" id="KW-0812">Transmembrane</keyword>
<evidence type="ECO:0000313" key="3">
    <source>
        <dbReference type="Proteomes" id="UP000269396"/>
    </source>
</evidence>
<dbReference type="AlphaFoldDB" id="A0A3P8K464"/>
<name>A0A3P8K464_9TREM</name>
<reference evidence="2 3" key="1">
    <citation type="submission" date="2018-11" db="EMBL/GenBank/DDBJ databases">
        <authorList>
            <consortium name="Pathogen Informatics"/>
        </authorList>
    </citation>
    <scope>NUCLEOTIDE SEQUENCE [LARGE SCALE GENOMIC DNA]</scope>
    <source>
        <strain>Denwood</strain>
        <strain evidence="3">Zambia</strain>
    </source>
</reference>
<gene>
    <name evidence="2" type="ORF">SMTD_LOCUS18081</name>
</gene>
<dbReference type="EMBL" id="UZAL01039836">
    <property type="protein sequence ID" value="VDP76093.1"/>
    <property type="molecule type" value="Genomic_DNA"/>
</dbReference>
<feature type="transmembrane region" description="Helical" evidence="1">
    <location>
        <begin position="48"/>
        <end position="66"/>
    </location>
</feature>